<dbReference type="InterPro" id="IPR001932">
    <property type="entry name" value="PPM-type_phosphatase-like_dom"/>
</dbReference>
<dbReference type="InterPro" id="IPR015655">
    <property type="entry name" value="PP2C"/>
</dbReference>
<keyword evidence="4" id="KW-1185">Reference proteome</keyword>
<protein>
    <submittedName>
        <fullName evidence="3">Serine/threonine-protein phosphatase</fullName>
    </submittedName>
</protein>
<dbReference type="CDD" id="cd00143">
    <property type="entry name" value="PP2Cc"/>
    <property type="match status" value="1"/>
</dbReference>
<dbReference type="SMART" id="SM00331">
    <property type="entry name" value="PP2C_SIG"/>
    <property type="match status" value="1"/>
</dbReference>
<dbReference type="Proteomes" id="UP001611383">
    <property type="component" value="Chromosome"/>
</dbReference>
<dbReference type="PANTHER" id="PTHR47992">
    <property type="entry name" value="PROTEIN PHOSPHATASE"/>
    <property type="match status" value="1"/>
</dbReference>
<dbReference type="EMBL" id="CP043494">
    <property type="protein sequence ID" value="WNG43317.1"/>
    <property type="molecule type" value="Genomic_DNA"/>
</dbReference>
<feature type="domain" description="PPM-type phosphatase" evidence="1">
    <location>
        <begin position="21"/>
        <end position="259"/>
    </location>
</feature>
<organism evidence="3 4">
    <name type="scientific">Archangium minus</name>
    <dbReference type="NCBI Taxonomy" id="83450"/>
    <lineage>
        <taxon>Bacteria</taxon>
        <taxon>Pseudomonadati</taxon>
        <taxon>Myxococcota</taxon>
        <taxon>Myxococcia</taxon>
        <taxon>Myxococcales</taxon>
        <taxon>Cystobacterineae</taxon>
        <taxon>Archangiaceae</taxon>
        <taxon>Archangium</taxon>
    </lineage>
</organism>
<accession>A0ABY9WKJ0</accession>
<gene>
    <name evidence="3" type="ORF">F0U60_03815</name>
</gene>
<evidence type="ECO:0000259" key="2">
    <source>
        <dbReference type="SMART" id="SM00332"/>
    </source>
</evidence>
<name>A0ABY9WKJ0_9BACT</name>
<dbReference type="Gene3D" id="3.60.40.10">
    <property type="entry name" value="PPM-type phosphatase domain"/>
    <property type="match status" value="1"/>
</dbReference>
<sequence length="263" mass="27941">MNIFLPRRPESAMARIDSGAATHVGRRPNNEDSYCRRPELGFFAVADGLGGHEGGEVASQLVLSTVADFLAAQVDPEQSALSTPGEPGGGPESLIVQAVRLAHQEVHARQCGKLSMMASTLTSVLLRDGEAVVCNLGDSRTFLVRGGLLRRLTRDHTVLAEMEEAGLDTSNPFAVMHRNSLTGAVGMEASVDPECTRVALQPGDVLVLASDGLYEPVPPDLMVRLLDQGGSAQEMAERLVIEAYNRGGTDNITGVVVRVQEVG</sequence>
<dbReference type="InterPro" id="IPR036457">
    <property type="entry name" value="PPM-type-like_dom_sf"/>
</dbReference>
<dbReference type="Pfam" id="PF13672">
    <property type="entry name" value="PP2C_2"/>
    <property type="match status" value="1"/>
</dbReference>
<dbReference type="SMART" id="SM00332">
    <property type="entry name" value="PP2Cc"/>
    <property type="match status" value="1"/>
</dbReference>
<evidence type="ECO:0000259" key="1">
    <source>
        <dbReference type="SMART" id="SM00331"/>
    </source>
</evidence>
<evidence type="ECO:0000313" key="3">
    <source>
        <dbReference type="EMBL" id="WNG43317.1"/>
    </source>
</evidence>
<evidence type="ECO:0000313" key="4">
    <source>
        <dbReference type="Proteomes" id="UP001611383"/>
    </source>
</evidence>
<reference evidence="3 4" key="1">
    <citation type="submission" date="2019-08" db="EMBL/GenBank/DDBJ databases">
        <title>Archangium and Cystobacter genomes.</title>
        <authorList>
            <person name="Chen I.-C.K."/>
            <person name="Wielgoss S."/>
        </authorList>
    </citation>
    <scope>NUCLEOTIDE SEQUENCE [LARGE SCALE GENOMIC DNA]</scope>
    <source>
        <strain evidence="3 4">Cbm 6</strain>
    </source>
</reference>
<proteinExistence type="predicted"/>
<feature type="domain" description="PPM-type phosphatase" evidence="2">
    <location>
        <begin position="13"/>
        <end position="257"/>
    </location>
</feature>
<dbReference type="SUPFAM" id="SSF81606">
    <property type="entry name" value="PP2C-like"/>
    <property type="match status" value="1"/>
</dbReference>